<proteinExistence type="predicted"/>
<evidence type="ECO:0000313" key="2">
    <source>
        <dbReference type="Proteomes" id="UP000805704"/>
    </source>
</evidence>
<protein>
    <submittedName>
        <fullName evidence="1">Non-histone chromosomal protein HMG-14</fullName>
    </submittedName>
</protein>
<keyword evidence="2" id="KW-1185">Reference proteome</keyword>
<dbReference type="EMBL" id="CM024791">
    <property type="protein sequence ID" value="KAG8004216.1"/>
    <property type="molecule type" value="Genomic_DNA"/>
</dbReference>
<comment type="caution">
    <text evidence="1">The sequence shown here is derived from an EMBL/GenBank/DDBJ whole genome shotgun (WGS) entry which is preliminary data.</text>
</comment>
<name>A0ACB7EQU3_NIBAL</name>
<evidence type="ECO:0000313" key="1">
    <source>
        <dbReference type="EMBL" id="KAG8004216.1"/>
    </source>
</evidence>
<sequence length="63" mass="6987">MQHDLIFTKPRTVTLEGFSGEFTASHNTISSGDSNTLLLITGWKYDDVSSRSGLTQVRGQRVE</sequence>
<dbReference type="Proteomes" id="UP000805704">
    <property type="component" value="Chromosome 3"/>
</dbReference>
<accession>A0ACB7EQU3</accession>
<gene>
    <name evidence="1" type="primary">HMGN1</name>
    <name evidence="1" type="ORF">GBF38_009121</name>
</gene>
<reference evidence="1" key="1">
    <citation type="submission" date="2020-04" db="EMBL/GenBank/DDBJ databases">
        <title>A chromosome-scale assembly and high-density genetic map of the yellow drum (Nibea albiflora) genome.</title>
        <authorList>
            <person name="Xu D."/>
            <person name="Zhang W."/>
            <person name="Chen R."/>
            <person name="Tan P."/>
            <person name="Wang L."/>
            <person name="Song H."/>
            <person name="Tian L."/>
            <person name="Zhu Q."/>
            <person name="Wang B."/>
        </authorList>
    </citation>
    <scope>NUCLEOTIDE SEQUENCE</scope>
    <source>
        <strain evidence="1">ZJHYS-2018</strain>
    </source>
</reference>
<organism evidence="1 2">
    <name type="scientific">Nibea albiflora</name>
    <name type="common">Yellow drum</name>
    <name type="synonym">Corvina albiflora</name>
    <dbReference type="NCBI Taxonomy" id="240163"/>
    <lineage>
        <taxon>Eukaryota</taxon>
        <taxon>Metazoa</taxon>
        <taxon>Chordata</taxon>
        <taxon>Craniata</taxon>
        <taxon>Vertebrata</taxon>
        <taxon>Euteleostomi</taxon>
        <taxon>Actinopterygii</taxon>
        <taxon>Neopterygii</taxon>
        <taxon>Teleostei</taxon>
        <taxon>Neoteleostei</taxon>
        <taxon>Acanthomorphata</taxon>
        <taxon>Eupercaria</taxon>
        <taxon>Sciaenidae</taxon>
        <taxon>Nibea</taxon>
    </lineage>
</organism>